<dbReference type="PRINTS" id="PR00455">
    <property type="entry name" value="HTHTETR"/>
</dbReference>
<reference evidence="5 6" key="1">
    <citation type="submission" date="2020-05" db="EMBL/GenBank/DDBJ databases">
        <title>Ramlibacter rhizophilus sp. nov., isolated from rhizosphere soil of national flower Mugunghwa from South Korea.</title>
        <authorList>
            <person name="Zheng-Fei Y."/>
            <person name="Huan T."/>
        </authorList>
    </citation>
    <scope>NUCLEOTIDE SEQUENCE [LARGE SCALE GENOMIC DNA]</scope>
    <source>
        <strain evidence="5 6">H242</strain>
    </source>
</reference>
<dbReference type="PANTHER" id="PTHR30055">
    <property type="entry name" value="HTH-TYPE TRANSCRIPTIONAL REGULATOR RUTR"/>
    <property type="match status" value="1"/>
</dbReference>
<feature type="region of interest" description="Disordered" evidence="3">
    <location>
        <begin position="1"/>
        <end position="22"/>
    </location>
</feature>
<dbReference type="InterPro" id="IPR009057">
    <property type="entry name" value="Homeodomain-like_sf"/>
</dbReference>
<gene>
    <name evidence="5" type="ORF">HK414_24055</name>
</gene>
<dbReference type="InterPro" id="IPR001647">
    <property type="entry name" value="HTH_TetR"/>
</dbReference>
<proteinExistence type="predicted"/>
<dbReference type="EMBL" id="CP053418">
    <property type="protein sequence ID" value="QJW85339.1"/>
    <property type="molecule type" value="Genomic_DNA"/>
</dbReference>
<sequence>MERKPMTEGAPSPAARGRPRSDAIHSELLWAATRMFSRRGKLGTSTREIAAEAGTTERTLFKHFGSKEGLLHAVLDEAVLAQLAPASLAELKGTIRRMPATSRLASGAAALAAGGTTRCARTDAIADHRTGGRRGPARALRRALEGRGVGAAGGAFRAAATGRDVAQRPEDGRPRRAVPAQQHGGSVSRLLMGSSAEAQDEEDVAALASLFLAGAASSPDPQGAQPRTTGVRDVR</sequence>
<feature type="DNA-binding region" description="H-T-H motif" evidence="2">
    <location>
        <begin position="45"/>
        <end position="64"/>
    </location>
</feature>
<evidence type="ECO:0000313" key="5">
    <source>
        <dbReference type="EMBL" id="QJW85339.1"/>
    </source>
</evidence>
<name>A0ABX6P780_9BURK</name>
<keyword evidence="1 2" id="KW-0238">DNA-binding</keyword>
<protein>
    <submittedName>
        <fullName evidence="5">Helix-turn-helix transcriptional regulator</fullName>
    </submittedName>
</protein>
<feature type="domain" description="HTH tetR-type" evidence="4">
    <location>
        <begin position="22"/>
        <end position="82"/>
    </location>
</feature>
<evidence type="ECO:0000259" key="4">
    <source>
        <dbReference type="PROSITE" id="PS50977"/>
    </source>
</evidence>
<feature type="region of interest" description="Disordered" evidence="3">
    <location>
        <begin position="159"/>
        <end position="199"/>
    </location>
</feature>
<evidence type="ECO:0000256" key="1">
    <source>
        <dbReference type="ARBA" id="ARBA00023125"/>
    </source>
</evidence>
<feature type="compositionally biased region" description="Basic and acidic residues" evidence="3">
    <location>
        <begin position="165"/>
        <end position="174"/>
    </location>
</feature>
<dbReference type="Pfam" id="PF00440">
    <property type="entry name" value="TetR_N"/>
    <property type="match status" value="1"/>
</dbReference>
<accession>A0ABX6P780</accession>
<dbReference type="PANTHER" id="PTHR30055:SF146">
    <property type="entry name" value="HTH-TYPE TRANSCRIPTIONAL DUAL REGULATOR CECR"/>
    <property type="match status" value="1"/>
</dbReference>
<keyword evidence="6" id="KW-1185">Reference proteome</keyword>
<dbReference type="Proteomes" id="UP000500826">
    <property type="component" value="Chromosome"/>
</dbReference>
<evidence type="ECO:0000256" key="3">
    <source>
        <dbReference type="SAM" id="MobiDB-lite"/>
    </source>
</evidence>
<dbReference type="Gene3D" id="1.10.357.10">
    <property type="entry name" value="Tetracycline Repressor, domain 2"/>
    <property type="match status" value="1"/>
</dbReference>
<organism evidence="5 6">
    <name type="scientific">Ramlibacter terrae</name>
    <dbReference type="NCBI Taxonomy" id="2732511"/>
    <lineage>
        <taxon>Bacteria</taxon>
        <taxon>Pseudomonadati</taxon>
        <taxon>Pseudomonadota</taxon>
        <taxon>Betaproteobacteria</taxon>
        <taxon>Burkholderiales</taxon>
        <taxon>Comamonadaceae</taxon>
        <taxon>Ramlibacter</taxon>
    </lineage>
</organism>
<feature type="region of interest" description="Disordered" evidence="3">
    <location>
        <begin position="213"/>
        <end position="235"/>
    </location>
</feature>
<evidence type="ECO:0000256" key="2">
    <source>
        <dbReference type="PROSITE-ProRule" id="PRU00335"/>
    </source>
</evidence>
<dbReference type="SUPFAM" id="SSF46689">
    <property type="entry name" value="Homeodomain-like"/>
    <property type="match status" value="1"/>
</dbReference>
<dbReference type="PROSITE" id="PS50977">
    <property type="entry name" value="HTH_TETR_2"/>
    <property type="match status" value="1"/>
</dbReference>
<evidence type="ECO:0000313" key="6">
    <source>
        <dbReference type="Proteomes" id="UP000500826"/>
    </source>
</evidence>
<dbReference type="InterPro" id="IPR050109">
    <property type="entry name" value="HTH-type_TetR-like_transc_reg"/>
</dbReference>